<accession>A0A2I1EGG8</accession>
<gene>
    <name evidence="2" type="ORF">CHRIB12_LOCUS14951</name>
</gene>
<feature type="compositionally biased region" description="Polar residues" evidence="1">
    <location>
        <begin position="1"/>
        <end position="20"/>
    </location>
</feature>
<comment type="caution">
    <text evidence="2">The sequence shown here is derived from an EMBL/GenBank/DDBJ whole genome shotgun (WGS) entry which is preliminary data.</text>
</comment>
<dbReference type="VEuPathDB" id="FungiDB:RhiirFUN_026204"/>
<sequence length="121" mass="13946">MNSNNQTTQEYSDLSMYQTENSSAPLHNNNNNSSINNKMRDSYSIDLSRIPSHQLPHHYNIQSLIRQQIQQQVQQSIYHQNNVQQQFIDTTIQPTSQVHSDNNNVYNAASNSVYGTISYNI</sequence>
<organism evidence="2 3">
    <name type="scientific">Rhizophagus irregularis</name>
    <dbReference type="NCBI Taxonomy" id="588596"/>
    <lineage>
        <taxon>Eukaryota</taxon>
        <taxon>Fungi</taxon>
        <taxon>Fungi incertae sedis</taxon>
        <taxon>Mucoromycota</taxon>
        <taxon>Glomeromycotina</taxon>
        <taxon>Glomeromycetes</taxon>
        <taxon>Glomerales</taxon>
        <taxon>Glomeraceae</taxon>
        <taxon>Rhizophagus</taxon>
    </lineage>
</organism>
<name>A0A2I1EGG8_9GLOM</name>
<evidence type="ECO:0000313" key="3">
    <source>
        <dbReference type="Proteomes" id="UP000684084"/>
    </source>
</evidence>
<dbReference type="EMBL" id="CAGKOT010000034">
    <property type="protein sequence ID" value="CAB5375589.1"/>
    <property type="molecule type" value="Genomic_DNA"/>
</dbReference>
<evidence type="ECO:0000256" key="1">
    <source>
        <dbReference type="SAM" id="MobiDB-lite"/>
    </source>
</evidence>
<dbReference type="AlphaFoldDB" id="A0A2I1EGG8"/>
<protein>
    <submittedName>
        <fullName evidence="2">Uncharacterized protein</fullName>
    </submittedName>
</protein>
<feature type="region of interest" description="Disordered" evidence="1">
    <location>
        <begin position="1"/>
        <end position="40"/>
    </location>
</feature>
<dbReference type="Proteomes" id="UP000684084">
    <property type="component" value="Unassembled WGS sequence"/>
</dbReference>
<feature type="compositionally biased region" description="Low complexity" evidence="1">
    <location>
        <begin position="21"/>
        <end position="37"/>
    </location>
</feature>
<evidence type="ECO:0000313" key="2">
    <source>
        <dbReference type="EMBL" id="CAB5375589.1"/>
    </source>
</evidence>
<proteinExistence type="predicted"/>
<reference evidence="2" key="1">
    <citation type="submission" date="2020-05" db="EMBL/GenBank/DDBJ databases">
        <authorList>
            <person name="Rincon C."/>
            <person name="Sanders R I."/>
            <person name="Robbins C."/>
            <person name="Chaturvedi A."/>
        </authorList>
    </citation>
    <scope>NUCLEOTIDE SEQUENCE</scope>
    <source>
        <strain evidence="2">CHB12</strain>
    </source>
</reference>